<protein>
    <submittedName>
        <fullName evidence="2">Uncharacterized protein</fullName>
    </submittedName>
</protein>
<dbReference type="PANTHER" id="PTHR45629">
    <property type="entry name" value="SNF2/RAD54 FAMILY MEMBER"/>
    <property type="match status" value="1"/>
</dbReference>
<dbReference type="SUPFAM" id="SSF52540">
    <property type="entry name" value="P-loop containing nucleoside triphosphate hydrolases"/>
    <property type="match status" value="1"/>
</dbReference>
<evidence type="ECO:0000313" key="3">
    <source>
        <dbReference type="Proteomes" id="UP001280121"/>
    </source>
</evidence>
<dbReference type="GO" id="GO:0045003">
    <property type="term" value="P:double-strand break repair via synthesis-dependent strand annealing"/>
    <property type="evidence" value="ECO:0007669"/>
    <property type="project" value="TreeGrafter"/>
</dbReference>
<dbReference type="GO" id="GO:0015616">
    <property type="term" value="F:DNA translocase activity"/>
    <property type="evidence" value="ECO:0007669"/>
    <property type="project" value="TreeGrafter"/>
</dbReference>
<reference evidence="2" key="1">
    <citation type="journal article" date="2023" name="Plant J.">
        <title>Genome sequences and population genomics provide insights into the demographic history, inbreeding, and mutation load of two 'living fossil' tree species of Dipteronia.</title>
        <authorList>
            <person name="Feng Y."/>
            <person name="Comes H.P."/>
            <person name="Chen J."/>
            <person name="Zhu S."/>
            <person name="Lu R."/>
            <person name="Zhang X."/>
            <person name="Li P."/>
            <person name="Qiu J."/>
            <person name="Olsen K.M."/>
            <person name="Qiu Y."/>
        </authorList>
    </citation>
    <scope>NUCLEOTIDE SEQUENCE</scope>
    <source>
        <strain evidence="2">KIB01</strain>
    </source>
</reference>
<keyword evidence="3" id="KW-1185">Reference proteome</keyword>
<gene>
    <name evidence="2" type="ORF">Ddye_007956</name>
</gene>
<dbReference type="GO" id="GO:0016787">
    <property type="term" value="F:hydrolase activity"/>
    <property type="evidence" value="ECO:0007669"/>
    <property type="project" value="UniProtKB-KW"/>
</dbReference>
<dbReference type="PANTHER" id="PTHR45629:SF7">
    <property type="entry name" value="DNA EXCISION REPAIR PROTEIN ERCC-6-RELATED"/>
    <property type="match status" value="1"/>
</dbReference>
<evidence type="ECO:0000313" key="2">
    <source>
        <dbReference type="EMBL" id="KAK2661423.1"/>
    </source>
</evidence>
<sequence>MVLSNAFQDEFVFLLSNKTGGCGLNLIGGNRLVVFDPDWNPTNDKQVGSSMEADLKSWGHHFYSMFVPDTILQALTGDKNMLCISRESWSFDGIIFRTLKDQQAERNIENLEIDYAVSDDLVKTQAEAAGSFDSANSTTVGSLNNGRSIKN</sequence>
<dbReference type="EMBL" id="JANJYI010000002">
    <property type="protein sequence ID" value="KAK2661423.1"/>
    <property type="molecule type" value="Genomic_DNA"/>
</dbReference>
<proteinExistence type="predicted"/>
<dbReference type="Proteomes" id="UP001280121">
    <property type="component" value="Unassembled WGS sequence"/>
</dbReference>
<name>A0AAE0CSN1_9ROSI</name>
<dbReference type="Gene3D" id="3.40.50.300">
    <property type="entry name" value="P-loop containing nucleotide triphosphate hydrolases"/>
    <property type="match status" value="1"/>
</dbReference>
<evidence type="ECO:0000256" key="1">
    <source>
        <dbReference type="ARBA" id="ARBA00022801"/>
    </source>
</evidence>
<keyword evidence="1" id="KW-0378">Hydrolase</keyword>
<dbReference type="CDD" id="cd18793">
    <property type="entry name" value="SF2_C_SNF"/>
    <property type="match status" value="1"/>
</dbReference>
<dbReference type="InterPro" id="IPR049730">
    <property type="entry name" value="SNF2/RAD54-like_C"/>
</dbReference>
<accession>A0AAE0CSN1</accession>
<dbReference type="InterPro" id="IPR027417">
    <property type="entry name" value="P-loop_NTPase"/>
</dbReference>
<organism evidence="2 3">
    <name type="scientific">Dipteronia dyeriana</name>
    <dbReference type="NCBI Taxonomy" id="168575"/>
    <lineage>
        <taxon>Eukaryota</taxon>
        <taxon>Viridiplantae</taxon>
        <taxon>Streptophyta</taxon>
        <taxon>Embryophyta</taxon>
        <taxon>Tracheophyta</taxon>
        <taxon>Spermatophyta</taxon>
        <taxon>Magnoliopsida</taxon>
        <taxon>eudicotyledons</taxon>
        <taxon>Gunneridae</taxon>
        <taxon>Pentapetalae</taxon>
        <taxon>rosids</taxon>
        <taxon>malvids</taxon>
        <taxon>Sapindales</taxon>
        <taxon>Sapindaceae</taxon>
        <taxon>Hippocastanoideae</taxon>
        <taxon>Acereae</taxon>
        <taxon>Dipteronia</taxon>
    </lineage>
</organism>
<dbReference type="AlphaFoldDB" id="A0AAE0CSN1"/>
<dbReference type="InterPro" id="IPR050496">
    <property type="entry name" value="SNF2_RAD54_helicase_repair"/>
</dbReference>
<dbReference type="GO" id="GO:0005634">
    <property type="term" value="C:nucleus"/>
    <property type="evidence" value="ECO:0007669"/>
    <property type="project" value="TreeGrafter"/>
</dbReference>
<comment type="caution">
    <text evidence="2">The sequence shown here is derived from an EMBL/GenBank/DDBJ whole genome shotgun (WGS) entry which is preliminary data.</text>
</comment>
<dbReference type="GO" id="GO:0007131">
    <property type="term" value="P:reciprocal meiotic recombination"/>
    <property type="evidence" value="ECO:0007669"/>
    <property type="project" value="TreeGrafter"/>
</dbReference>